<feature type="compositionally biased region" description="Basic residues" evidence="1">
    <location>
        <begin position="235"/>
        <end position="244"/>
    </location>
</feature>
<feature type="compositionally biased region" description="Polar residues" evidence="1">
    <location>
        <begin position="1022"/>
        <end position="1040"/>
    </location>
</feature>
<feature type="compositionally biased region" description="Low complexity" evidence="1">
    <location>
        <begin position="77"/>
        <end position="88"/>
    </location>
</feature>
<feature type="region of interest" description="Disordered" evidence="1">
    <location>
        <begin position="318"/>
        <end position="455"/>
    </location>
</feature>
<feature type="compositionally biased region" description="Low complexity" evidence="1">
    <location>
        <begin position="318"/>
        <end position="335"/>
    </location>
</feature>
<feature type="compositionally biased region" description="Pro residues" evidence="1">
    <location>
        <begin position="117"/>
        <end position="129"/>
    </location>
</feature>
<proteinExistence type="predicted"/>
<feature type="compositionally biased region" description="Low complexity" evidence="1">
    <location>
        <begin position="374"/>
        <end position="383"/>
    </location>
</feature>
<feature type="compositionally biased region" description="Polar residues" evidence="1">
    <location>
        <begin position="247"/>
        <end position="272"/>
    </location>
</feature>
<feature type="compositionally biased region" description="Low complexity" evidence="1">
    <location>
        <begin position="611"/>
        <end position="620"/>
    </location>
</feature>
<dbReference type="GeneID" id="30206821"/>
<feature type="region of interest" description="Disordered" evidence="1">
    <location>
        <begin position="468"/>
        <end position="566"/>
    </location>
</feature>
<evidence type="ECO:0000313" key="4">
    <source>
        <dbReference type="Proteomes" id="UP000092730"/>
    </source>
</evidence>
<feature type="compositionally biased region" description="Polar residues" evidence="1">
    <location>
        <begin position="1070"/>
        <end position="1079"/>
    </location>
</feature>
<sequence>MVALSNHPIRALSPITELTTPTSLRTLRLPLDETDYQSEPNRQSRYDQEQEEEDDASVYSQLSAETVRNTPQPQPSTPTRQRTLSLPVTPTPPPRSPNRLNLNTSNSSLNNSIPFPQSQPAPGGLPPPLRTQANTKPKLIRRVTPPPASPLLSHMERSENDARREDVEMNMAGIGSGRSLLQEGRVRSVSLVDSGSPEKNTPSTSLDLHNVPLLDLPSRSLSKEIPAPPRSRPNSLKKRPKSYHGSRPNNIRSRPNSFHGGSSKANSTTSLVTPALGLDPTTTPMHVQAKVMVVDSQPATTSFTKPSPRPTLISHQSESSLLARAKSARSTTPTKKSPRRRRVSAIFSSIFGTSEDKEKDHVARKLSRNSRKTSGSGISSRGPSPTPNSPGVALSDSPVQGDPIGPIQSAIRTSGTFGIRDDGSELSSGHIDPPHRHNFDRTGSGSGSVTTQSEGVKRVLYVENVVSTPEAEEDVHEIAEGSKGASSEEGRRQGSSSTSSDHRTPPHSKVTPLAMVGLLPSSGQNHPHSSPELTAHDPSFGRSLSLSLNGSVPSRRNSTSSDYPRINVLPPARMVYTPTSTDLQHSSSSHLSLSGIPENMVDESIQTSTQPSPAKSARSRPLPRPPSTTTSPIATPKPTFIPPLPPSIAPTTELPLLIASHLLSTHAAALLRHSSSMKEVSETMHKMARESLDWGGVLMGMAQRNESVDGLPRILEQQHGHEGYEGIPLPKSPVPLSRPATYMSHSVSLVPPTQPGVQDPIQQAYNALNGLSTAQPPRPGMKLDKIQLPTPEVRRRKGESLPADLLKEAQRLGNEGWTNLHKAEEAWSEAMRGLAEIIRTQATTDEPPTQEHANGNSTYAAGIASSLHPGTSSNEYSPSPSSENVNPRYSALPLSPISTTLSYPLGSPNTVHRNTSMSFLPEDGDMRSQLPLTPSASSHSHSHLSFPIPGLSGHPFQNALNGIPPIDPGHSQSTLKIGSRPHSVRPTFGFQPEPQVYTPEHLGFSATFTPIPSPAPLSSSLGTEDTSGRNKMTPSRSTMTSSDHSPDHPSGSAIGASTRGRKLAKKRTPPSASKISSGSVGAGGSFLASENGSMREKKHWWNRKG</sequence>
<feature type="compositionally biased region" description="Polar residues" evidence="1">
    <location>
        <begin position="58"/>
        <end position="67"/>
    </location>
</feature>
<feature type="compositionally biased region" description="Basic and acidic residues" evidence="1">
    <location>
        <begin position="154"/>
        <end position="164"/>
    </location>
</feature>
<feature type="compositionally biased region" description="Polar residues" evidence="1">
    <location>
        <begin position="521"/>
        <end position="532"/>
    </location>
</feature>
<feature type="region of interest" description="Disordered" evidence="1">
    <location>
        <begin position="604"/>
        <end position="646"/>
    </location>
</feature>
<dbReference type="EMBL" id="CP144542">
    <property type="protein sequence ID" value="WVW81723.1"/>
    <property type="molecule type" value="Genomic_DNA"/>
</dbReference>
<feature type="compositionally biased region" description="Low complexity" evidence="1">
    <location>
        <begin position="97"/>
        <end position="112"/>
    </location>
</feature>
<dbReference type="EMBL" id="KI894019">
    <property type="protein sequence ID" value="OCF27579.1"/>
    <property type="molecule type" value="Genomic_DNA"/>
</dbReference>
<reference evidence="2" key="1">
    <citation type="submission" date="2013-07" db="EMBL/GenBank/DDBJ databases">
        <title>The Genome Sequence of Cryptococcus bestiolae CBS10118.</title>
        <authorList>
            <consortium name="The Broad Institute Genome Sequencing Platform"/>
            <person name="Cuomo C."/>
            <person name="Litvintseva A."/>
            <person name="Chen Y."/>
            <person name="Heitman J."/>
            <person name="Sun S."/>
            <person name="Springer D."/>
            <person name="Dromer F."/>
            <person name="Young S.K."/>
            <person name="Zeng Q."/>
            <person name="Gargeya S."/>
            <person name="Fitzgerald M."/>
            <person name="Abouelleil A."/>
            <person name="Alvarado L."/>
            <person name="Berlin A.M."/>
            <person name="Chapman S.B."/>
            <person name="Dewar J."/>
            <person name="Goldberg J."/>
            <person name="Griggs A."/>
            <person name="Gujja S."/>
            <person name="Hansen M."/>
            <person name="Howarth C."/>
            <person name="Imamovic A."/>
            <person name="Larimer J."/>
            <person name="McCowan C."/>
            <person name="Murphy C."/>
            <person name="Pearson M."/>
            <person name="Priest M."/>
            <person name="Roberts A."/>
            <person name="Saif S."/>
            <person name="Shea T."/>
            <person name="Sykes S."/>
            <person name="Wortman J."/>
            <person name="Nusbaum C."/>
            <person name="Birren B."/>
        </authorList>
    </citation>
    <scope>NUCLEOTIDE SEQUENCE [LARGE SCALE GENOMIC DNA]</scope>
    <source>
        <strain evidence="2">CBS 10118</strain>
    </source>
</reference>
<evidence type="ECO:0000313" key="3">
    <source>
        <dbReference type="EMBL" id="WVW81723.1"/>
    </source>
</evidence>
<feature type="region of interest" description="Disordered" evidence="1">
    <location>
        <begin position="861"/>
        <end position="943"/>
    </location>
</feature>
<keyword evidence="4" id="KW-1185">Reference proteome</keyword>
<feature type="compositionally biased region" description="Basic residues" evidence="1">
    <location>
        <begin position="1059"/>
        <end position="1068"/>
    </location>
</feature>
<dbReference type="AlphaFoldDB" id="A0A1B9G987"/>
<reference evidence="3" key="4">
    <citation type="submission" date="2024-02" db="EMBL/GenBank/DDBJ databases">
        <title>Comparative genomics of Cryptococcus and Kwoniella reveals pathogenesis evolution and contrasting modes of karyotype evolution via chromosome fusion or intercentromeric recombination.</title>
        <authorList>
            <person name="Coelho M.A."/>
            <person name="David-Palma M."/>
            <person name="Shea T."/>
            <person name="Bowers K."/>
            <person name="McGinley-Smith S."/>
            <person name="Mohammad A.W."/>
            <person name="Gnirke A."/>
            <person name="Yurkov A.M."/>
            <person name="Nowrousian M."/>
            <person name="Sun S."/>
            <person name="Cuomo C.A."/>
            <person name="Heitman J."/>
        </authorList>
    </citation>
    <scope>NUCLEOTIDE SEQUENCE</scope>
    <source>
        <strain evidence="3">CBS 10118</strain>
    </source>
</reference>
<feature type="compositionally biased region" description="Basic and acidic residues" evidence="1">
    <location>
        <begin position="476"/>
        <end position="492"/>
    </location>
</feature>
<accession>A0A1B9G987</accession>
<feature type="compositionally biased region" description="Polar residues" evidence="1">
    <location>
        <begin position="191"/>
        <end position="207"/>
    </location>
</feature>
<feature type="compositionally biased region" description="Polar residues" evidence="1">
    <location>
        <begin position="542"/>
        <end position="562"/>
    </location>
</feature>
<feature type="compositionally biased region" description="Polar residues" evidence="1">
    <location>
        <begin position="896"/>
        <end position="918"/>
    </location>
</feature>
<feature type="compositionally biased region" description="Basic residues" evidence="1">
    <location>
        <begin position="1096"/>
        <end position="1105"/>
    </location>
</feature>
<feature type="region of interest" description="Disordered" evidence="1">
    <location>
        <begin position="1005"/>
        <end position="1105"/>
    </location>
</feature>
<evidence type="ECO:0000313" key="2">
    <source>
        <dbReference type="EMBL" id="OCF27579.1"/>
    </source>
</evidence>
<gene>
    <name evidence="2" type="ORF">I302_02422</name>
    <name evidence="3" type="ORF">I302_103719</name>
</gene>
<dbReference type="Proteomes" id="UP000092730">
    <property type="component" value="Chromosome 2"/>
</dbReference>
<dbReference type="OrthoDB" id="2565091at2759"/>
<feature type="region of interest" description="Disordered" evidence="1">
    <location>
        <begin position="23"/>
        <end position="164"/>
    </location>
</feature>
<evidence type="ECO:0000256" key="1">
    <source>
        <dbReference type="SAM" id="MobiDB-lite"/>
    </source>
</evidence>
<organism evidence="2">
    <name type="scientific">Kwoniella bestiolae CBS 10118</name>
    <dbReference type="NCBI Taxonomy" id="1296100"/>
    <lineage>
        <taxon>Eukaryota</taxon>
        <taxon>Fungi</taxon>
        <taxon>Dikarya</taxon>
        <taxon>Basidiomycota</taxon>
        <taxon>Agaricomycotina</taxon>
        <taxon>Tremellomycetes</taxon>
        <taxon>Tremellales</taxon>
        <taxon>Cryptococcaceae</taxon>
        <taxon>Kwoniella</taxon>
    </lineage>
</organism>
<feature type="region of interest" description="Disordered" evidence="1">
    <location>
        <begin position="188"/>
        <end position="276"/>
    </location>
</feature>
<dbReference type="RefSeq" id="XP_019048649.1">
    <property type="nucleotide sequence ID" value="XM_019189087.1"/>
</dbReference>
<reference evidence="3" key="2">
    <citation type="submission" date="2013-07" db="EMBL/GenBank/DDBJ databases">
        <authorList>
            <consortium name="The Broad Institute Genome Sequencing Platform"/>
            <person name="Cuomo C."/>
            <person name="Litvintseva A."/>
            <person name="Chen Y."/>
            <person name="Heitman J."/>
            <person name="Sun S."/>
            <person name="Springer D."/>
            <person name="Dromer F."/>
            <person name="Young S.K."/>
            <person name="Zeng Q."/>
            <person name="Gargeya S."/>
            <person name="Fitzgerald M."/>
            <person name="Abouelleil A."/>
            <person name="Alvarado L."/>
            <person name="Berlin A.M."/>
            <person name="Chapman S.B."/>
            <person name="Dewar J."/>
            <person name="Goldberg J."/>
            <person name="Griggs A."/>
            <person name="Gujja S."/>
            <person name="Hansen M."/>
            <person name="Howarth C."/>
            <person name="Imamovic A."/>
            <person name="Larimer J."/>
            <person name="McCowan C."/>
            <person name="Murphy C."/>
            <person name="Pearson M."/>
            <person name="Priest M."/>
            <person name="Roberts A."/>
            <person name="Saif S."/>
            <person name="Shea T."/>
            <person name="Sykes S."/>
            <person name="Wortman J."/>
            <person name="Nusbaum C."/>
            <person name="Birren B."/>
        </authorList>
    </citation>
    <scope>NUCLEOTIDE SEQUENCE</scope>
    <source>
        <strain evidence="3">CBS 10118</strain>
    </source>
</reference>
<reference evidence="2" key="3">
    <citation type="submission" date="2014-01" db="EMBL/GenBank/DDBJ databases">
        <title>Evolution of pathogenesis and genome organization in the Tremellales.</title>
        <authorList>
            <person name="Cuomo C."/>
            <person name="Litvintseva A."/>
            <person name="Heitman J."/>
            <person name="Chen Y."/>
            <person name="Sun S."/>
            <person name="Springer D."/>
            <person name="Dromer F."/>
            <person name="Young S."/>
            <person name="Zeng Q."/>
            <person name="Chapman S."/>
            <person name="Gujja S."/>
            <person name="Saif S."/>
            <person name="Birren B."/>
        </authorList>
    </citation>
    <scope>NUCLEOTIDE SEQUENCE</scope>
    <source>
        <strain evidence="2">CBS 10118</strain>
    </source>
</reference>
<feature type="compositionally biased region" description="Low complexity" evidence="1">
    <location>
        <begin position="627"/>
        <end position="638"/>
    </location>
</feature>
<dbReference type="VEuPathDB" id="FungiDB:I302_02422"/>
<dbReference type="KEGG" id="kbi:30206821"/>
<feature type="compositionally biased region" description="Low complexity" evidence="1">
    <location>
        <begin position="872"/>
        <end position="884"/>
    </location>
</feature>
<feature type="compositionally biased region" description="Low complexity" evidence="1">
    <location>
        <begin position="930"/>
        <end position="943"/>
    </location>
</feature>
<protein>
    <submittedName>
        <fullName evidence="2">Uncharacterized protein</fullName>
    </submittedName>
</protein>
<name>A0A1B9G987_9TREE</name>
<feature type="compositionally biased region" description="Basic and acidic residues" evidence="1">
    <location>
        <begin position="354"/>
        <end position="363"/>
    </location>
</feature>